<dbReference type="eggNOG" id="ENOG502SXWZ">
    <property type="taxonomic scope" value="Eukaryota"/>
</dbReference>
<feature type="chain" id="PRO_5004034965" evidence="2">
    <location>
        <begin position="19"/>
        <end position="292"/>
    </location>
</feature>
<accession>M3IPF5</accession>
<evidence type="ECO:0000313" key="3">
    <source>
        <dbReference type="EMBL" id="EMG48331.1"/>
    </source>
</evidence>
<evidence type="ECO:0000256" key="1">
    <source>
        <dbReference type="SAM" id="MobiDB-lite"/>
    </source>
</evidence>
<gene>
    <name evidence="3" type="ORF">G210_1113</name>
</gene>
<name>M3IPF5_CANMX</name>
<dbReference type="HOGENOM" id="CLU_083354_0_0_1"/>
<dbReference type="STRING" id="1245528.M3IPF5"/>
<comment type="caution">
    <text evidence="3">The sequence shown here is derived from an EMBL/GenBank/DDBJ whole genome shotgun (WGS) entry which is preliminary data.</text>
</comment>
<dbReference type="OrthoDB" id="4018368at2759"/>
<feature type="region of interest" description="Disordered" evidence="1">
    <location>
        <begin position="232"/>
        <end position="262"/>
    </location>
</feature>
<reference evidence="3 4" key="1">
    <citation type="submission" date="2013-02" db="EMBL/GenBank/DDBJ databases">
        <title>Genome sequence of Candida maltosa Xu316, a potential industrial strain for xylitol and ethanol production.</title>
        <authorList>
            <person name="Yu J."/>
            <person name="Wang Q."/>
            <person name="Geng X."/>
            <person name="Bao W."/>
            <person name="He P."/>
            <person name="Cai J."/>
        </authorList>
    </citation>
    <scope>NUCLEOTIDE SEQUENCE [LARGE SCALE GENOMIC DNA]</scope>
    <source>
        <strain evidence="4">Xu316</strain>
    </source>
</reference>
<dbReference type="OMA" id="YLICYIM"/>
<proteinExistence type="predicted"/>
<dbReference type="Proteomes" id="UP000011777">
    <property type="component" value="Unassembled WGS sequence"/>
</dbReference>
<keyword evidence="4" id="KW-1185">Reference proteome</keyword>
<evidence type="ECO:0000313" key="4">
    <source>
        <dbReference type="Proteomes" id="UP000011777"/>
    </source>
</evidence>
<feature type="compositionally biased region" description="Polar residues" evidence="1">
    <location>
        <begin position="253"/>
        <end position="262"/>
    </location>
</feature>
<organism evidence="3 4">
    <name type="scientific">Candida maltosa (strain Xu316)</name>
    <name type="common">Yeast</name>
    <dbReference type="NCBI Taxonomy" id="1245528"/>
    <lineage>
        <taxon>Eukaryota</taxon>
        <taxon>Fungi</taxon>
        <taxon>Dikarya</taxon>
        <taxon>Ascomycota</taxon>
        <taxon>Saccharomycotina</taxon>
        <taxon>Pichiomycetes</taxon>
        <taxon>Debaryomycetaceae</taxon>
        <taxon>Candida/Lodderomyces clade</taxon>
        <taxon>Candida</taxon>
    </lineage>
</organism>
<evidence type="ECO:0000256" key="2">
    <source>
        <dbReference type="SAM" id="SignalP"/>
    </source>
</evidence>
<keyword evidence="2" id="KW-0732">Signal</keyword>
<protein>
    <submittedName>
        <fullName evidence="3">Putative cell wall protein, putative</fullName>
    </submittedName>
</protein>
<dbReference type="AlphaFoldDB" id="M3IPF5"/>
<dbReference type="EMBL" id="AOGT01001157">
    <property type="protein sequence ID" value="EMG48331.1"/>
    <property type="molecule type" value="Genomic_DNA"/>
</dbReference>
<feature type="signal peptide" evidence="2">
    <location>
        <begin position="1"/>
        <end position="18"/>
    </location>
</feature>
<feature type="region of interest" description="Disordered" evidence="1">
    <location>
        <begin position="155"/>
        <end position="180"/>
    </location>
</feature>
<feature type="compositionally biased region" description="Low complexity" evidence="1">
    <location>
        <begin position="163"/>
        <end position="176"/>
    </location>
</feature>
<feature type="compositionally biased region" description="Low complexity" evidence="1">
    <location>
        <begin position="232"/>
        <end position="251"/>
    </location>
</feature>
<sequence length="292" mass="30118">MKFLTIASVLTLSSSALAAIREYQLFAQSDNEEVNGQGLSSIHEGAGINYVFLGSAAQTVNYDTDSQNIFADLEIAGGQTARQSLVLEGGVLQLSVAGEPLAVQIADDGAVTFPGSDGLAAAKNINDPYRYSENSFAVISGEGIPISIVAKAVGEPEQEEESSSSVVASTTEAPSSNEGLYSNVTTTHQIVTEYVTYCPESTTLTLTVCEEVCKTTEIATSGSVTVSNVKVPTETPEAPKTTAETKTTAAVSESKSTSVEKPTASVTSFEGAANVVTGSFAVAVAAAIGLMF</sequence>